<feature type="chain" id="PRO_5046662137" description="Curlin associated repeat-containing protein" evidence="3">
    <location>
        <begin position="21"/>
        <end position="297"/>
    </location>
</feature>
<gene>
    <name evidence="4" type="ORF">L6773_20290</name>
</gene>
<keyword evidence="5" id="KW-1185">Reference proteome</keyword>
<comment type="similarity">
    <text evidence="1">Belongs to the CsgA/CsgB family.</text>
</comment>
<feature type="signal peptide" evidence="3">
    <location>
        <begin position="1"/>
        <end position="20"/>
    </location>
</feature>
<evidence type="ECO:0000313" key="4">
    <source>
        <dbReference type="EMBL" id="MCG2590921.1"/>
    </source>
</evidence>
<evidence type="ECO:0008006" key="6">
    <source>
        <dbReference type="Google" id="ProtNLM"/>
    </source>
</evidence>
<evidence type="ECO:0000313" key="5">
    <source>
        <dbReference type="Proteomes" id="UP001165366"/>
    </source>
</evidence>
<dbReference type="RefSeq" id="WP_237856438.1">
    <property type="nucleotide sequence ID" value="NZ_JAKLWS010000049.1"/>
</dbReference>
<reference evidence="4" key="2">
    <citation type="submission" date="2024-05" db="EMBL/GenBank/DDBJ databases">
        <title>Rhodohalobacter halophilus gen. nov., sp. nov., a moderately halophilic member of the family Balneolaceae.</title>
        <authorList>
            <person name="Xia J."/>
        </authorList>
    </citation>
    <scope>NUCLEOTIDE SEQUENCE</scope>
    <source>
        <strain evidence="4">WB101</strain>
    </source>
</reference>
<accession>A0ABS9KJ91</accession>
<organism evidence="4 5">
    <name type="scientific">Rhodohalobacter sulfatireducens</name>
    <dbReference type="NCBI Taxonomy" id="2911366"/>
    <lineage>
        <taxon>Bacteria</taxon>
        <taxon>Pseudomonadati</taxon>
        <taxon>Balneolota</taxon>
        <taxon>Balneolia</taxon>
        <taxon>Balneolales</taxon>
        <taxon>Balneolaceae</taxon>
        <taxon>Rhodohalobacter</taxon>
    </lineage>
</organism>
<dbReference type="Proteomes" id="UP001165366">
    <property type="component" value="Unassembled WGS sequence"/>
</dbReference>
<evidence type="ECO:0000256" key="3">
    <source>
        <dbReference type="SAM" id="SignalP"/>
    </source>
</evidence>
<name>A0ABS9KJ91_9BACT</name>
<dbReference type="InterPro" id="IPR009742">
    <property type="entry name" value="Curlin_rpt"/>
</dbReference>
<protein>
    <recommendedName>
        <fullName evidence="6">Curlin associated repeat-containing protein</fullName>
    </recommendedName>
</protein>
<comment type="caution">
    <text evidence="4">The sequence shown here is derived from an EMBL/GenBank/DDBJ whole genome shotgun (WGS) entry which is preliminary data.</text>
</comment>
<evidence type="ECO:0000256" key="2">
    <source>
        <dbReference type="ARBA" id="ARBA00022729"/>
    </source>
</evidence>
<dbReference type="EMBL" id="JAKLWS010000049">
    <property type="protein sequence ID" value="MCG2590921.1"/>
    <property type="molecule type" value="Genomic_DNA"/>
</dbReference>
<sequence>MRKSITLLLALFFMSGSLFAQNGNDSYQDQSGESNTANIGQYGNDNEAEQIQSGSYNEVSILQIGDSNLAEQDQSDQTPLDINDGSQYVNIATIEQLGNDNDAYQTQILDLNIARIVQDGDGNYASQYQEWSQLEGEIIQIGNRNEAYQSQDGDKNRAKINQSGNNNIADQNQEGDLFVEMISEQNGDSNFSEQYQYGGSGTSDDYNTLRIEQNGSQNNASQVQLLETYGSDAFIIQNGNLNQAAQLQSGESNTATIIQGGMEAFSLDGGTFDFTGESIFFSGNGGFEWSGGTVSFN</sequence>
<dbReference type="Pfam" id="PF07012">
    <property type="entry name" value="Curlin_rpt"/>
    <property type="match status" value="2"/>
</dbReference>
<proteinExistence type="inferred from homology"/>
<evidence type="ECO:0000256" key="1">
    <source>
        <dbReference type="ARBA" id="ARBA00009766"/>
    </source>
</evidence>
<reference evidence="4" key="1">
    <citation type="submission" date="2022-01" db="EMBL/GenBank/DDBJ databases">
        <authorList>
            <person name="Wang Y."/>
        </authorList>
    </citation>
    <scope>NUCLEOTIDE SEQUENCE</scope>
    <source>
        <strain evidence="4">WB101</strain>
    </source>
</reference>
<keyword evidence="2 3" id="KW-0732">Signal</keyword>